<evidence type="ECO:0000256" key="4">
    <source>
        <dbReference type="ARBA" id="ARBA00022679"/>
    </source>
</evidence>
<dbReference type="InterPro" id="IPR036097">
    <property type="entry name" value="HisK_dim/P_sf"/>
</dbReference>
<dbReference type="InterPro" id="IPR000700">
    <property type="entry name" value="PAS-assoc_C"/>
</dbReference>
<dbReference type="InterPro" id="IPR013656">
    <property type="entry name" value="PAS_4"/>
</dbReference>
<dbReference type="CDD" id="cd00082">
    <property type="entry name" value="HisKA"/>
    <property type="match status" value="1"/>
</dbReference>
<dbReference type="PANTHER" id="PTHR43304">
    <property type="entry name" value="PHYTOCHROME-LIKE PROTEIN CPH1"/>
    <property type="match status" value="1"/>
</dbReference>
<dbReference type="CDD" id="cd00130">
    <property type="entry name" value="PAS"/>
    <property type="match status" value="1"/>
</dbReference>
<dbReference type="InterPro" id="IPR000014">
    <property type="entry name" value="PAS"/>
</dbReference>
<feature type="domain" description="PAC" evidence="7">
    <location>
        <begin position="206"/>
        <end position="258"/>
    </location>
</feature>
<reference evidence="8 9" key="1">
    <citation type="submission" date="2023-05" db="EMBL/GenBank/DDBJ databases">
        <title>Novel species of genus Flectobacillus isolated from stream in China.</title>
        <authorList>
            <person name="Lu H."/>
        </authorList>
    </citation>
    <scope>NUCLEOTIDE SEQUENCE [LARGE SCALE GENOMIC DNA]</scope>
    <source>
        <strain evidence="8 9">KCTC 42575</strain>
    </source>
</reference>
<dbReference type="SMART" id="SM00091">
    <property type="entry name" value="PAS"/>
    <property type="match status" value="3"/>
</dbReference>
<protein>
    <recommendedName>
        <fullName evidence="2">histidine kinase</fullName>
        <ecNumber evidence="2">2.7.13.3</ecNumber>
    </recommendedName>
</protein>
<dbReference type="PANTHER" id="PTHR43304:SF1">
    <property type="entry name" value="PAC DOMAIN-CONTAINING PROTEIN"/>
    <property type="match status" value="1"/>
</dbReference>
<keyword evidence="4" id="KW-0808">Transferase</keyword>
<dbReference type="InterPro" id="IPR013767">
    <property type="entry name" value="PAS_fold"/>
</dbReference>
<keyword evidence="9" id="KW-1185">Reference proteome</keyword>
<dbReference type="InterPro" id="IPR003661">
    <property type="entry name" value="HisK_dim/P_dom"/>
</dbReference>
<name>A0ABT6Y3Y2_9BACT</name>
<dbReference type="Pfam" id="PF13426">
    <property type="entry name" value="PAS_9"/>
    <property type="match status" value="1"/>
</dbReference>
<keyword evidence="5" id="KW-0418">Kinase</keyword>
<dbReference type="PROSITE" id="PS50112">
    <property type="entry name" value="PAS"/>
    <property type="match status" value="1"/>
</dbReference>
<comment type="caution">
    <text evidence="8">The sequence shown here is derived from an EMBL/GenBank/DDBJ whole genome shotgun (WGS) entry which is preliminary data.</text>
</comment>
<dbReference type="InterPro" id="IPR035965">
    <property type="entry name" value="PAS-like_dom_sf"/>
</dbReference>
<evidence type="ECO:0000256" key="2">
    <source>
        <dbReference type="ARBA" id="ARBA00012438"/>
    </source>
</evidence>
<evidence type="ECO:0000259" key="7">
    <source>
        <dbReference type="PROSITE" id="PS50113"/>
    </source>
</evidence>
<dbReference type="Gene3D" id="1.10.287.130">
    <property type="match status" value="1"/>
</dbReference>
<gene>
    <name evidence="8" type="ORF">QM524_01155</name>
</gene>
<dbReference type="SUPFAM" id="SSF47384">
    <property type="entry name" value="Homodimeric domain of signal transducing histidine kinase"/>
    <property type="match status" value="1"/>
</dbReference>
<comment type="catalytic activity">
    <reaction evidence="1">
        <text>ATP + protein L-histidine = ADP + protein N-phospho-L-histidine.</text>
        <dbReference type="EC" id="2.7.13.3"/>
    </reaction>
</comment>
<proteinExistence type="predicted"/>
<keyword evidence="3" id="KW-0597">Phosphoprotein</keyword>
<dbReference type="PROSITE" id="PS50113">
    <property type="entry name" value="PAC"/>
    <property type="match status" value="1"/>
</dbReference>
<evidence type="ECO:0000313" key="8">
    <source>
        <dbReference type="EMBL" id="MDI9857803.1"/>
    </source>
</evidence>
<evidence type="ECO:0000313" key="9">
    <source>
        <dbReference type="Proteomes" id="UP001236507"/>
    </source>
</evidence>
<dbReference type="Pfam" id="PF08448">
    <property type="entry name" value="PAS_4"/>
    <property type="match status" value="1"/>
</dbReference>
<evidence type="ECO:0000259" key="6">
    <source>
        <dbReference type="PROSITE" id="PS50112"/>
    </source>
</evidence>
<organism evidence="8 9">
    <name type="scientific">Flectobacillus roseus</name>
    <dbReference type="NCBI Taxonomy" id="502259"/>
    <lineage>
        <taxon>Bacteria</taxon>
        <taxon>Pseudomonadati</taxon>
        <taxon>Bacteroidota</taxon>
        <taxon>Cytophagia</taxon>
        <taxon>Cytophagales</taxon>
        <taxon>Flectobacillaceae</taxon>
        <taxon>Flectobacillus</taxon>
    </lineage>
</organism>
<feature type="domain" description="PAS" evidence="6">
    <location>
        <begin position="259"/>
        <end position="312"/>
    </location>
</feature>
<accession>A0ABT6Y3Y2</accession>
<dbReference type="Proteomes" id="UP001236507">
    <property type="component" value="Unassembled WGS sequence"/>
</dbReference>
<dbReference type="SUPFAM" id="SSF55785">
    <property type="entry name" value="PYP-like sensor domain (PAS domain)"/>
    <property type="match status" value="3"/>
</dbReference>
<dbReference type="NCBIfam" id="TIGR00229">
    <property type="entry name" value="sensory_box"/>
    <property type="match status" value="2"/>
</dbReference>
<evidence type="ECO:0000256" key="1">
    <source>
        <dbReference type="ARBA" id="ARBA00000085"/>
    </source>
</evidence>
<dbReference type="RefSeq" id="WP_283343104.1">
    <property type="nucleotide sequence ID" value="NZ_JASHIF010000002.1"/>
</dbReference>
<dbReference type="Pfam" id="PF00989">
    <property type="entry name" value="PAS"/>
    <property type="match status" value="1"/>
</dbReference>
<evidence type="ECO:0000256" key="5">
    <source>
        <dbReference type="ARBA" id="ARBA00022777"/>
    </source>
</evidence>
<dbReference type="EC" id="2.7.13.3" evidence="2"/>
<dbReference type="EMBL" id="JASHIF010000002">
    <property type="protein sequence ID" value="MDI9857803.1"/>
    <property type="molecule type" value="Genomic_DNA"/>
</dbReference>
<dbReference type="InterPro" id="IPR052162">
    <property type="entry name" value="Sensor_kinase/Photoreceptor"/>
</dbReference>
<dbReference type="Gene3D" id="3.30.450.20">
    <property type="entry name" value="PAS domain"/>
    <property type="match status" value="3"/>
</dbReference>
<sequence length="452" mass="52175">MKNNLSIDILSATINSVAESFVLIAPDHKVLICNTSMVKTLEIFFGKEIHIGDDYRDFVLEPLKDIYFSAFENAIQGESTIIQKETSTGEIHLWFEYKANPVYDDAKKLIGVAIYAKNIDEQKKAELAIEYLKTTYESLLNNISDSICLLDSNFKIIQFNTHFKKSILRNIGKEINLGDDFREFLFPLETDAFYTQFNSAISGKTVEDEICVHNIHGETIWILSKMYPVHDKNQTIIGVCLVAINISAKKKMELSILENEQRFRKIIETAPVPIVIVDKKMKIQLVNPETEKIFNYESKELLDQDINILIPKRFHTNHAQYQQQYIQAPKMYRMGIGRFTPAVTKDGIEKIVEVSLNSFKVNDETFILAIIQDVTKRIEHENKLENQVETLEKIAWQQSHEMRKPVANILGLVQLIEYDKAYNPLLINQLHQTTKELDDVIHKIVNLTHLNR</sequence>
<evidence type="ECO:0000256" key="3">
    <source>
        <dbReference type="ARBA" id="ARBA00022553"/>
    </source>
</evidence>